<organism evidence="5 6">
    <name type="scientific">Amaricoccus macauensis</name>
    <dbReference type="NCBI Taxonomy" id="57001"/>
    <lineage>
        <taxon>Bacteria</taxon>
        <taxon>Pseudomonadati</taxon>
        <taxon>Pseudomonadota</taxon>
        <taxon>Alphaproteobacteria</taxon>
        <taxon>Rhodobacterales</taxon>
        <taxon>Paracoccaceae</taxon>
        <taxon>Amaricoccus</taxon>
    </lineage>
</organism>
<evidence type="ECO:0000256" key="2">
    <source>
        <dbReference type="SAM" id="SignalP"/>
    </source>
</evidence>
<dbReference type="InterPro" id="IPR003715">
    <property type="entry name" value="Poly_export_N"/>
</dbReference>
<dbReference type="InterPro" id="IPR049712">
    <property type="entry name" value="Poly_export"/>
</dbReference>
<feature type="signal peptide" evidence="2">
    <location>
        <begin position="1"/>
        <end position="21"/>
    </location>
</feature>
<sequence length="196" mass="21180">MRLVSLLAAVVMLLSAPFAWAQSANYRIQPGDQLAITVLEDDSLNRTVLVLPDGRISVPLAGTIQASGRTVDSVEATIADRLASNFAVRPSVFVSITGVSDTGETFPIYVVGKVTNPGEHEARVGTNLLQAIALAGGLDRFAATKRIQLRRTDASTGQERLYLFNYNAVERGGTIQSMITLREGDVIIVPERHLFE</sequence>
<dbReference type="Gene3D" id="3.10.560.10">
    <property type="entry name" value="Outer membrane lipoprotein wza domain like"/>
    <property type="match status" value="1"/>
</dbReference>
<protein>
    <submittedName>
        <fullName evidence="5">Polysaccharide export outer membrane protein</fullName>
    </submittedName>
</protein>
<dbReference type="Gene3D" id="3.30.1950.10">
    <property type="entry name" value="wza like domain"/>
    <property type="match status" value="1"/>
</dbReference>
<dbReference type="RefSeq" id="WP_184155058.1">
    <property type="nucleotide sequence ID" value="NZ_JACHFM010000007.1"/>
</dbReference>
<evidence type="ECO:0000313" key="6">
    <source>
        <dbReference type="Proteomes" id="UP000549457"/>
    </source>
</evidence>
<evidence type="ECO:0000256" key="1">
    <source>
        <dbReference type="ARBA" id="ARBA00022729"/>
    </source>
</evidence>
<dbReference type="EMBL" id="JACHFM010000007">
    <property type="protein sequence ID" value="MBB5224407.1"/>
    <property type="molecule type" value="Genomic_DNA"/>
</dbReference>
<gene>
    <name evidence="5" type="ORF">HNP73_004377</name>
</gene>
<keyword evidence="1 2" id="KW-0732">Signal</keyword>
<evidence type="ECO:0000259" key="4">
    <source>
        <dbReference type="Pfam" id="PF10531"/>
    </source>
</evidence>
<dbReference type="Pfam" id="PF02563">
    <property type="entry name" value="Poly_export"/>
    <property type="match status" value="1"/>
</dbReference>
<comment type="caution">
    <text evidence="5">The sequence shown here is derived from an EMBL/GenBank/DDBJ whole genome shotgun (WGS) entry which is preliminary data.</text>
</comment>
<evidence type="ECO:0000313" key="5">
    <source>
        <dbReference type="EMBL" id="MBB5224407.1"/>
    </source>
</evidence>
<feature type="domain" description="Soluble ligand binding" evidence="4">
    <location>
        <begin position="108"/>
        <end position="154"/>
    </location>
</feature>
<dbReference type="PANTHER" id="PTHR33619">
    <property type="entry name" value="POLYSACCHARIDE EXPORT PROTEIN GFCE-RELATED"/>
    <property type="match status" value="1"/>
</dbReference>
<dbReference type="PANTHER" id="PTHR33619:SF3">
    <property type="entry name" value="POLYSACCHARIDE EXPORT PROTEIN GFCE-RELATED"/>
    <property type="match status" value="1"/>
</dbReference>
<keyword evidence="6" id="KW-1185">Reference proteome</keyword>
<name>A0A840SQR6_9RHOB</name>
<dbReference type="AlphaFoldDB" id="A0A840SQR6"/>
<feature type="domain" description="Polysaccharide export protein N-terminal" evidence="3">
    <location>
        <begin position="22"/>
        <end position="96"/>
    </location>
</feature>
<evidence type="ECO:0000259" key="3">
    <source>
        <dbReference type="Pfam" id="PF02563"/>
    </source>
</evidence>
<accession>A0A840SQR6</accession>
<reference evidence="5 6" key="1">
    <citation type="submission" date="2020-08" db="EMBL/GenBank/DDBJ databases">
        <title>Genomic Encyclopedia of Type Strains, Phase IV (KMG-IV): sequencing the most valuable type-strain genomes for metagenomic binning, comparative biology and taxonomic classification.</title>
        <authorList>
            <person name="Goeker M."/>
        </authorList>
    </citation>
    <scope>NUCLEOTIDE SEQUENCE [LARGE SCALE GENOMIC DNA]</scope>
    <source>
        <strain evidence="5 6">DSM 101730</strain>
    </source>
</reference>
<dbReference type="Proteomes" id="UP000549457">
    <property type="component" value="Unassembled WGS sequence"/>
</dbReference>
<dbReference type="Pfam" id="PF10531">
    <property type="entry name" value="SLBB"/>
    <property type="match status" value="1"/>
</dbReference>
<dbReference type="GO" id="GO:0015159">
    <property type="term" value="F:polysaccharide transmembrane transporter activity"/>
    <property type="evidence" value="ECO:0007669"/>
    <property type="project" value="InterPro"/>
</dbReference>
<proteinExistence type="predicted"/>
<feature type="chain" id="PRO_5033004371" evidence="2">
    <location>
        <begin position="22"/>
        <end position="196"/>
    </location>
</feature>
<dbReference type="InterPro" id="IPR019554">
    <property type="entry name" value="Soluble_ligand-bd"/>
</dbReference>